<dbReference type="Proteomes" id="UP000026962">
    <property type="component" value="Chromosome 7"/>
</dbReference>
<organism evidence="1">
    <name type="scientific">Oryza punctata</name>
    <name type="common">Red rice</name>
    <dbReference type="NCBI Taxonomy" id="4537"/>
    <lineage>
        <taxon>Eukaryota</taxon>
        <taxon>Viridiplantae</taxon>
        <taxon>Streptophyta</taxon>
        <taxon>Embryophyta</taxon>
        <taxon>Tracheophyta</taxon>
        <taxon>Spermatophyta</taxon>
        <taxon>Magnoliopsida</taxon>
        <taxon>Liliopsida</taxon>
        <taxon>Poales</taxon>
        <taxon>Poaceae</taxon>
        <taxon>BOP clade</taxon>
        <taxon>Oryzoideae</taxon>
        <taxon>Oryzeae</taxon>
        <taxon>Oryzinae</taxon>
        <taxon>Oryza</taxon>
    </lineage>
</organism>
<reference evidence="1" key="2">
    <citation type="submission" date="2018-05" db="EMBL/GenBank/DDBJ databases">
        <title>OpunRS2 (Oryza punctata Reference Sequence Version 2).</title>
        <authorList>
            <person name="Zhang J."/>
            <person name="Kudrna D."/>
            <person name="Lee S."/>
            <person name="Talag J."/>
            <person name="Welchert J."/>
            <person name="Wing R.A."/>
        </authorList>
    </citation>
    <scope>NUCLEOTIDE SEQUENCE [LARGE SCALE GENOMIC DNA]</scope>
</reference>
<proteinExistence type="predicted"/>
<dbReference type="EnsemblPlants" id="OPUNC07G02130.1">
    <property type="protein sequence ID" value="OPUNC07G02130.1"/>
    <property type="gene ID" value="OPUNC07G02130"/>
</dbReference>
<evidence type="ECO:0000313" key="1">
    <source>
        <dbReference type="EnsemblPlants" id="OPUNC07G02130.1"/>
    </source>
</evidence>
<accession>A0A0E0LGT5</accession>
<protein>
    <recommendedName>
        <fullName evidence="3">DUF4220 domain-containing protein</fullName>
    </recommendedName>
</protein>
<reference evidence="1" key="1">
    <citation type="submission" date="2015-04" db="UniProtKB">
        <authorList>
            <consortium name="EnsemblPlants"/>
        </authorList>
    </citation>
    <scope>IDENTIFICATION</scope>
</reference>
<dbReference type="PANTHER" id="PTHR31325">
    <property type="entry name" value="OS01G0798800 PROTEIN-RELATED"/>
    <property type="match status" value="1"/>
</dbReference>
<evidence type="ECO:0000313" key="2">
    <source>
        <dbReference type="Proteomes" id="UP000026962"/>
    </source>
</evidence>
<dbReference type="AlphaFoldDB" id="A0A0E0LGT5"/>
<dbReference type="Gramene" id="OPUNC07G02130.1">
    <property type="protein sequence ID" value="OPUNC07G02130.1"/>
    <property type="gene ID" value="OPUNC07G02130"/>
</dbReference>
<sequence length="240" mass="26663">MLAEAREVASCICSNWAKVALICCQLNINKQLLPYPYPTRLQKCCYRHNALRSNNGQLSNGVGFLQDHGGRDFLWACTDGEATSDVILSWHIATSILEAKLHHHHPLSSSSSDNQIIVATHLSRYCAYLVNCWPELLPDDDKWSKSLYDAVTKDSEHGVVKKGVRLGRQLTELKGEEAWSLLAGVWSEMILYVAPSDNLSAHSDAIARGGELITVVWALLMHLGIYKRPRTRPAADANSV</sequence>
<keyword evidence="2" id="KW-1185">Reference proteome</keyword>
<name>A0A0E0LGT5_ORYPU</name>
<dbReference type="eggNOG" id="ENOG502QSWW">
    <property type="taxonomic scope" value="Eukaryota"/>
</dbReference>
<dbReference type="OMA" id="CKEVARD"/>
<dbReference type="STRING" id="4537.A0A0E0LGT5"/>
<dbReference type="InterPro" id="IPR007658">
    <property type="entry name" value="DUF594"/>
</dbReference>
<dbReference type="Pfam" id="PF04578">
    <property type="entry name" value="DUF594"/>
    <property type="match status" value="1"/>
</dbReference>
<evidence type="ECO:0008006" key="3">
    <source>
        <dbReference type="Google" id="ProtNLM"/>
    </source>
</evidence>
<dbReference type="HOGENOM" id="CLU_1157996_0_0_1"/>